<comment type="caution">
    <text evidence="2">The sequence shown here is derived from an EMBL/GenBank/DDBJ whole genome shotgun (WGS) entry which is preliminary data.</text>
</comment>
<evidence type="ECO:0000256" key="1">
    <source>
        <dbReference type="SAM" id="Phobius"/>
    </source>
</evidence>
<name>A0A8H6JEW0_9PEZI</name>
<accession>A0A8H6JEW0</accession>
<evidence type="ECO:0000313" key="3">
    <source>
        <dbReference type="Proteomes" id="UP000652219"/>
    </source>
</evidence>
<keyword evidence="1" id="KW-1133">Transmembrane helix</keyword>
<keyword evidence="1" id="KW-0472">Membrane</keyword>
<organism evidence="2 3">
    <name type="scientific">Colletotrichum sojae</name>
    <dbReference type="NCBI Taxonomy" id="2175907"/>
    <lineage>
        <taxon>Eukaryota</taxon>
        <taxon>Fungi</taxon>
        <taxon>Dikarya</taxon>
        <taxon>Ascomycota</taxon>
        <taxon>Pezizomycotina</taxon>
        <taxon>Sordariomycetes</taxon>
        <taxon>Hypocreomycetidae</taxon>
        <taxon>Glomerellales</taxon>
        <taxon>Glomerellaceae</taxon>
        <taxon>Colletotrichum</taxon>
        <taxon>Colletotrichum orchidearum species complex</taxon>
    </lineage>
</organism>
<dbReference type="PANTHER" id="PTHR36124">
    <property type="match status" value="1"/>
</dbReference>
<dbReference type="PANTHER" id="PTHR36124:SF1">
    <property type="entry name" value="ER-BOUND OXYGENASE MPAB_MPAB'_RUBBER OXYGENASE CATALYTIC DOMAIN-CONTAINING PROTEIN"/>
    <property type="match status" value="1"/>
</dbReference>
<sequence>MDTTSNFTGAGSSSSFATAGILGYSSKMPATMPTLSMLVALISGWVVLCASLRFRRINNLQKRLGYTDRASLARMTNDDANIILKNMVEFEFPRFYTLALQFAIFKTYGIETISKLIVATKNLANPQNASKRYEDTTVLFREFSLNPPTSDRCLKAISRMNYLHSRYLASGQISNADLLYTLAVCVAEPPRFMKLYEWRPLTDMEVCAIGTHWKAIGDAMNIEYKGYLKQDSWADGIEFADDISAWAKQYETDVMKPSKYNAMGSALLVDMLLWPVPRFALPFARQALTVLMGDRVREAFCFTEPELPAIFTVYAALVLRRFVVRHLTLPRFIPVLYFSDPHPKTGRIVHHDYLVDPWYNPAGFWSRWGPTALATRLMGGIVPGPEKHMPQGFLFEDIGPKDKVGKGTEEMAAGVEELKAHQRGGCPFSG</sequence>
<keyword evidence="1" id="KW-0812">Transmembrane</keyword>
<evidence type="ECO:0000313" key="2">
    <source>
        <dbReference type="EMBL" id="KAF6811326.1"/>
    </source>
</evidence>
<gene>
    <name evidence="2" type="ORF">CSOJ01_05755</name>
</gene>
<evidence type="ECO:0008006" key="4">
    <source>
        <dbReference type="Google" id="ProtNLM"/>
    </source>
</evidence>
<feature type="transmembrane region" description="Helical" evidence="1">
    <location>
        <begin position="35"/>
        <end position="54"/>
    </location>
</feature>
<dbReference type="Proteomes" id="UP000652219">
    <property type="component" value="Unassembled WGS sequence"/>
</dbReference>
<dbReference type="GO" id="GO:0016491">
    <property type="term" value="F:oxidoreductase activity"/>
    <property type="evidence" value="ECO:0007669"/>
    <property type="project" value="InterPro"/>
</dbReference>
<dbReference type="EMBL" id="WIGN01000075">
    <property type="protein sequence ID" value="KAF6811326.1"/>
    <property type="molecule type" value="Genomic_DNA"/>
</dbReference>
<reference evidence="2 3" key="1">
    <citation type="journal article" date="2020" name="Phytopathology">
        <title>Genome Sequence Resources of Colletotrichum truncatum, C. plurivorum, C. musicola, and C. sojae: Four Species Pathogenic to Soybean (Glycine max).</title>
        <authorList>
            <person name="Rogerio F."/>
            <person name="Boufleur T.R."/>
            <person name="Ciampi-Guillardi M."/>
            <person name="Sukno S.A."/>
            <person name="Thon M.R."/>
            <person name="Massola Junior N.S."/>
            <person name="Baroncelli R."/>
        </authorList>
    </citation>
    <scope>NUCLEOTIDE SEQUENCE [LARGE SCALE GENOMIC DNA]</scope>
    <source>
        <strain evidence="2 3">LFN0009</strain>
    </source>
</reference>
<proteinExistence type="predicted"/>
<keyword evidence="3" id="KW-1185">Reference proteome</keyword>
<dbReference type="InterPro" id="IPR046366">
    <property type="entry name" value="MPAB"/>
</dbReference>
<protein>
    <recommendedName>
        <fullName evidence="4">ER-bound oxygenase mpaB/mpaB'/Rubber oxygenase catalytic domain-containing protein</fullName>
    </recommendedName>
</protein>
<dbReference type="AlphaFoldDB" id="A0A8H6JEW0"/>